<dbReference type="EMBL" id="CP012154">
    <property type="protein sequence ID" value="AKS42604.1"/>
    <property type="molecule type" value="Genomic_DNA"/>
</dbReference>
<dbReference type="Proteomes" id="UP000066624">
    <property type="component" value="Chromosome"/>
</dbReference>
<dbReference type="KEGG" id="wma:WM2015_2241"/>
<dbReference type="RefSeq" id="WP_049726155.1">
    <property type="nucleotide sequence ID" value="NZ_CP012154.1"/>
</dbReference>
<dbReference type="PANTHER" id="PTHR36222">
    <property type="entry name" value="SERINE PROTEASE INHIBITOR RV3364C"/>
    <property type="match status" value="1"/>
</dbReference>
<evidence type="ECO:0000313" key="2">
    <source>
        <dbReference type="Proteomes" id="UP000066624"/>
    </source>
</evidence>
<gene>
    <name evidence="1" type="ORF">WM2015_2241</name>
</gene>
<keyword evidence="2" id="KW-1185">Reference proteome</keyword>
<accession>A0A0K0XY32</accession>
<dbReference type="InterPro" id="IPR053141">
    <property type="entry name" value="Mycobact_SerProt_Inhib_Rv3364c"/>
</dbReference>
<dbReference type="Gene3D" id="3.30.450.30">
    <property type="entry name" value="Dynein light chain 2a, cytoplasmic"/>
    <property type="match status" value="1"/>
</dbReference>
<dbReference type="AlphaFoldDB" id="A0A0K0XY32"/>
<dbReference type="SUPFAM" id="SSF103196">
    <property type="entry name" value="Roadblock/LC7 domain"/>
    <property type="match status" value="1"/>
</dbReference>
<reference evidence="1 2" key="1">
    <citation type="submission" date="2015-07" db="EMBL/GenBank/DDBJ databases">
        <authorList>
            <person name="Noorani M."/>
        </authorList>
    </citation>
    <scope>NUCLEOTIDE SEQUENCE [LARGE SCALE GENOMIC DNA]</scope>
    <source>
        <strain evidence="1 2">KCTC 42284</strain>
    </source>
</reference>
<sequence length="133" mass="13876">MDIKTVSQGAKASEIRSILRKLMSQGEKGVRAAAAISSDGLVIASVLQQGVDPDRFAAMSASLLALAERAIEETQRGTMRQLLIEGTNGAVLLVQAGDDAVLAVSTDPGALIGKIFLEARRAASELRLSLESA</sequence>
<dbReference type="Pfam" id="PF03259">
    <property type="entry name" value="Robl_LC7"/>
    <property type="match status" value="1"/>
</dbReference>
<protein>
    <submittedName>
        <fullName evidence="1">Uncharacterized protein</fullName>
    </submittedName>
</protein>
<dbReference type="SMART" id="SM00960">
    <property type="entry name" value="Robl_LC7"/>
    <property type="match status" value="1"/>
</dbReference>
<dbReference type="InterPro" id="IPR004942">
    <property type="entry name" value="Roadblock/LAMTOR2_dom"/>
</dbReference>
<dbReference type="PANTHER" id="PTHR36222:SF1">
    <property type="entry name" value="SERINE PROTEASE INHIBITOR RV3364C"/>
    <property type="match status" value="1"/>
</dbReference>
<evidence type="ECO:0000313" key="1">
    <source>
        <dbReference type="EMBL" id="AKS42604.1"/>
    </source>
</evidence>
<name>A0A0K0XY32_9GAMM</name>
<proteinExistence type="predicted"/>
<dbReference type="STRING" id="1579979.WM2015_2241"/>
<organism evidence="1 2">
    <name type="scientific">Wenzhouxiangella marina</name>
    <dbReference type="NCBI Taxonomy" id="1579979"/>
    <lineage>
        <taxon>Bacteria</taxon>
        <taxon>Pseudomonadati</taxon>
        <taxon>Pseudomonadota</taxon>
        <taxon>Gammaproteobacteria</taxon>
        <taxon>Chromatiales</taxon>
        <taxon>Wenzhouxiangellaceae</taxon>
        <taxon>Wenzhouxiangella</taxon>
    </lineage>
</organism>